<reference evidence="1" key="1">
    <citation type="submission" date="2013-05" db="EMBL/GenBank/DDBJ databases">
        <title>Genome assembly of Cystobacter fuscus DSM 2262.</title>
        <authorList>
            <person name="Sharma G."/>
            <person name="Khatri I."/>
            <person name="Kaur C."/>
            <person name="Mayilraj S."/>
            <person name="Subramanian S."/>
        </authorList>
    </citation>
    <scope>NUCLEOTIDE SEQUENCE [LARGE SCALE GENOMIC DNA]</scope>
    <source>
        <strain evidence="1">DSM 2262</strain>
    </source>
</reference>
<sequence length="53" mass="5805">MKALRAEIDAMETTDKQGRQLKSLGDRPLLILSTEWVQGGAERDAEKTGSSQS</sequence>
<dbReference type="AlphaFoldDB" id="S9PG69"/>
<proteinExistence type="predicted"/>
<gene>
    <name evidence="1" type="ORF">D187_005781</name>
</gene>
<name>S9PG69_CYSF2</name>
<protein>
    <submittedName>
        <fullName evidence="1">Uncharacterized protein</fullName>
    </submittedName>
</protein>
<comment type="caution">
    <text evidence="1">The sequence shown here is derived from an EMBL/GenBank/DDBJ whole genome shotgun (WGS) entry which is preliminary data.</text>
</comment>
<accession>S9PG69</accession>
<keyword evidence="2" id="KW-1185">Reference proteome</keyword>
<evidence type="ECO:0000313" key="1">
    <source>
        <dbReference type="EMBL" id="EPX63375.1"/>
    </source>
</evidence>
<dbReference type="Proteomes" id="UP000011682">
    <property type="component" value="Unassembled WGS sequence"/>
</dbReference>
<dbReference type="EMBL" id="ANAH02000005">
    <property type="protein sequence ID" value="EPX63375.1"/>
    <property type="molecule type" value="Genomic_DNA"/>
</dbReference>
<evidence type="ECO:0000313" key="2">
    <source>
        <dbReference type="Proteomes" id="UP000011682"/>
    </source>
</evidence>
<organism evidence="1 2">
    <name type="scientific">Cystobacter fuscus (strain ATCC 25194 / DSM 2262 / NBRC 100088 / M29)</name>
    <dbReference type="NCBI Taxonomy" id="1242864"/>
    <lineage>
        <taxon>Bacteria</taxon>
        <taxon>Pseudomonadati</taxon>
        <taxon>Myxococcota</taxon>
        <taxon>Myxococcia</taxon>
        <taxon>Myxococcales</taxon>
        <taxon>Cystobacterineae</taxon>
        <taxon>Archangiaceae</taxon>
        <taxon>Cystobacter</taxon>
    </lineage>
</organism>